<comment type="caution">
    <text evidence="2">The sequence shown here is derived from an EMBL/GenBank/DDBJ whole genome shotgun (WGS) entry which is preliminary data.</text>
</comment>
<evidence type="ECO:0008006" key="4">
    <source>
        <dbReference type="Google" id="ProtNLM"/>
    </source>
</evidence>
<proteinExistence type="predicted"/>
<feature type="compositionally biased region" description="Acidic residues" evidence="1">
    <location>
        <begin position="9"/>
        <end position="50"/>
    </location>
</feature>
<name>A0ABY2FAC7_9ACTN</name>
<feature type="region of interest" description="Disordered" evidence="1">
    <location>
        <begin position="1"/>
        <end position="68"/>
    </location>
</feature>
<keyword evidence="3" id="KW-1185">Reference proteome</keyword>
<gene>
    <name evidence="2" type="ORF">EV137_5611</name>
</gene>
<reference evidence="2 3" key="1">
    <citation type="submission" date="2019-03" db="EMBL/GenBank/DDBJ databases">
        <title>Genomic Encyclopedia of Type Strains, Phase III (KMG-III): the genomes of soil and plant-associated and newly described type strains.</title>
        <authorList>
            <person name="Whitman W."/>
        </authorList>
    </citation>
    <scope>NUCLEOTIDE SEQUENCE [LARGE SCALE GENOMIC DNA]</scope>
    <source>
        <strain evidence="2 3">VKMAc-2574</strain>
    </source>
</reference>
<evidence type="ECO:0000313" key="2">
    <source>
        <dbReference type="EMBL" id="TDW87529.1"/>
    </source>
</evidence>
<sequence>MRGQAALVPEDELLEPEEELEDEEPEDDDPEEPFDDDPEDADPDEDDPDDASAFAGTVLLPDDRLSVR</sequence>
<protein>
    <recommendedName>
        <fullName evidence="4">DNA primase</fullName>
    </recommendedName>
</protein>
<evidence type="ECO:0000256" key="1">
    <source>
        <dbReference type="SAM" id="MobiDB-lite"/>
    </source>
</evidence>
<dbReference type="Proteomes" id="UP000295060">
    <property type="component" value="Unassembled WGS sequence"/>
</dbReference>
<evidence type="ECO:0000313" key="3">
    <source>
        <dbReference type="Proteomes" id="UP000295060"/>
    </source>
</evidence>
<dbReference type="EMBL" id="SODU01000003">
    <property type="protein sequence ID" value="TDW87529.1"/>
    <property type="molecule type" value="Genomic_DNA"/>
</dbReference>
<organism evidence="2 3">
    <name type="scientific">Kribbella pratensis</name>
    <dbReference type="NCBI Taxonomy" id="2512112"/>
    <lineage>
        <taxon>Bacteria</taxon>
        <taxon>Bacillati</taxon>
        <taxon>Actinomycetota</taxon>
        <taxon>Actinomycetes</taxon>
        <taxon>Propionibacteriales</taxon>
        <taxon>Kribbellaceae</taxon>
        <taxon>Kribbella</taxon>
    </lineage>
</organism>
<accession>A0ABY2FAC7</accession>